<keyword evidence="2" id="KW-1185">Reference proteome</keyword>
<reference evidence="1 2" key="1">
    <citation type="journal article" date="2022" name="bioRxiv">
        <title>An ancient truncated duplication of the anti-Mullerian hormone receptor type 2 gene is a potential conserved master sex determinant in the Pangasiidae catfish family.</title>
        <authorList>
            <person name="Wen M."/>
            <person name="Pan Q."/>
            <person name="Jouanno E."/>
            <person name="Montfort J."/>
            <person name="Zahm M."/>
            <person name="Cabau C."/>
            <person name="Klopp C."/>
            <person name="Iampietro C."/>
            <person name="Roques C."/>
            <person name="Bouchez O."/>
            <person name="Castinel A."/>
            <person name="Donnadieu C."/>
            <person name="Parrinello H."/>
            <person name="Poncet C."/>
            <person name="Belmonte E."/>
            <person name="Gautier V."/>
            <person name="Avarre J.-C."/>
            <person name="Dugue R."/>
            <person name="Gustiano R."/>
            <person name="Ha T.T.T."/>
            <person name="Campet M."/>
            <person name="Sriphairoj K."/>
            <person name="Ribolli J."/>
            <person name="de Almeida F.L."/>
            <person name="Desvignes T."/>
            <person name="Postlethwait J.H."/>
            <person name="Bucao C.F."/>
            <person name="Robinson-Rechavi M."/>
            <person name="Bobe J."/>
            <person name="Herpin A."/>
            <person name="Guiguen Y."/>
        </authorList>
    </citation>
    <scope>NUCLEOTIDE SEQUENCE [LARGE SCALE GENOMIC DNA]</scope>
    <source>
        <strain evidence="1">YG-Dec2019</strain>
    </source>
</reference>
<dbReference type="EMBL" id="CM040459">
    <property type="protein sequence ID" value="MCI4379573.1"/>
    <property type="molecule type" value="Genomic_DNA"/>
</dbReference>
<dbReference type="Proteomes" id="UP000829447">
    <property type="component" value="Linkage Group LG6"/>
</dbReference>
<proteinExistence type="predicted"/>
<comment type="caution">
    <text evidence="1">The sequence shown here is derived from an EMBL/GenBank/DDBJ whole genome shotgun (WGS) entry which is preliminary data.</text>
</comment>
<protein>
    <submittedName>
        <fullName evidence="1">Uncharacterized protein</fullName>
    </submittedName>
</protein>
<evidence type="ECO:0000313" key="1">
    <source>
        <dbReference type="EMBL" id="MCI4379573.1"/>
    </source>
</evidence>
<evidence type="ECO:0000313" key="2">
    <source>
        <dbReference type="Proteomes" id="UP000829447"/>
    </source>
</evidence>
<name>A0ACC5WKJ3_PANGG</name>
<gene>
    <name evidence="1" type="ORF">PGIGA_G00229770</name>
</gene>
<sequence>MRRTRAEIQKFFLQLNEARSRETAVCCFSPVTEEERMEKQADKNPKRQRDPLEENIPASDELEAVLKRRRLAAGGVENHNPEQRGVRSPARTRRVESEVKPDTPAIASVRLRVQQLAQRRDGGAALVQRCMSDPGAESPSSTLLRDVCHIGEGEFVSRLERFKTPTPESSPAPATPSTRQLSSFVHNMQQQLNAAATPSSKEASRIRQAREDELKSLRVQPLTENMWLKRSFSDPSLAERVTPPSSSCVCQRTRTMPWPPLQFENDDSSIDLKESECSLSFSGMNETMGDSFSITSTFTAETQPPATALCAPDSMVRPHEGMSTSALIDKMFEDVLQAADREEEEEKEEEERGNDTADREEGEEKEEEERGNDSSVSESREEADVETAETELKLKSPSPSLGGDAEACDGEQKECENWNEEEEVAGEREESAVCNEEDFLSLPPSCVLSPLSKSVEAVVTPMRLTATAPPPMVPCDPAEEVATPPAPPLYSIDAYRSQRKIPPPSSQSVTPGVQQQRGEKSRVKPTVNTKETIKALSDEASKLQTVINQTLQALSCCSDEEHGKGSLQEAEAEKLLLVSSEKRAALLAEISRLREGGAGREPDPHPDPLQPCRGTVSINNIQLPLKVEFVCSARTARPTHYFFILIRYGACNIVATPLATAADAESGDTITFPTSITLQDIRSNFEIDVEVYSLCNSAANSSSANVQQHRSSTRSKATPKKLLSSIKVLFFPCLMALMTVYLLLSNLSLLFLFTAAGASSALDPQRSSNFSLVGSHKITLSSLGQSKFLLDKMKFEGKIRRLLGDEFQEKVPFLSPLEGHIYLRLHSESHSSVQHQGFLTMFEDVSGFGAWQRLFFKLEGGILYYWNYPNETSSKPAEGSISLCGFDSVRPVERDSCARPHTFELVNSRTLQQDQSHTLTKSWFSADTREERADWMEKLNQVLLDLHTWSRRAAGGESDRADISSITTTSRESVL</sequence>
<organism evidence="1 2">
    <name type="scientific">Pangasianodon gigas</name>
    <name type="common">Mekong giant catfish</name>
    <name type="synonym">Pangasius gigas</name>
    <dbReference type="NCBI Taxonomy" id="30993"/>
    <lineage>
        <taxon>Eukaryota</taxon>
        <taxon>Metazoa</taxon>
        <taxon>Chordata</taxon>
        <taxon>Craniata</taxon>
        <taxon>Vertebrata</taxon>
        <taxon>Euteleostomi</taxon>
        <taxon>Actinopterygii</taxon>
        <taxon>Neopterygii</taxon>
        <taxon>Teleostei</taxon>
        <taxon>Ostariophysi</taxon>
        <taxon>Siluriformes</taxon>
        <taxon>Pangasiidae</taxon>
        <taxon>Pangasianodon</taxon>
    </lineage>
</organism>
<accession>A0ACC5WKJ3</accession>